<protein>
    <submittedName>
        <fullName evidence="2">Uncharacterized protein</fullName>
    </submittedName>
</protein>
<organism evidence="2 3">
    <name type="scientific">Trichinella murrelli</name>
    <dbReference type="NCBI Taxonomy" id="144512"/>
    <lineage>
        <taxon>Eukaryota</taxon>
        <taxon>Metazoa</taxon>
        <taxon>Ecdysozoa</taxon>
        <taxon>Nematoda</taxon>
        <taxon>Enoplea</taxon>
        <taxon>Dorylaimia</taxon>
        <taxon>Trichinellida</taxon>
        <taxon>Trichinellidae</taxon>
        <taxon>Trichinella</taxon>
    </lineage>
</organism>
<proteinExistence type="predicted"/>
<dbReference type="EMBL" id="JYDJ01000037">
    <property type="protein sequence ID" value="KRX47842.1"/>
    <property type="molecule type" value="Genomic_DNA"/>
</dbReference>
<evidence type="ECO:0000313" key="3">
    <source>
        <dbReference type="Proteomes" id="UP000055048"/>
    </source>
</evidence>
<evidence type="ECO:0000256" key="1">
    <source>
        <dbReference type="SAM" id="MobiDB-lite"/>
    </source>
</evidence>
<keyword evidence="3" id="KW-1185">Reference proteome</keyword>
<evidence type="ECO:0000313" key="2">
    <source>
        <dbReference type="EMBL" id="KRX47842.1"/>
    </source>
</evidence>
<dbReference type="AlphaFoldDB" id="A0A0V0U973"/>
<feature type="region of interest" description="Disordered" evidence="1">
    <location>
        <begin position="1"/>
        <end position="23"/>
    </location>
</feature>
<reference evidence="2 3" key="1">
    <citation type="submission" date="2015-01" db="EMBL/GenBank/DDBJ databases">
        <title>Evolution of Trichinella species and genotypes.</title>
        <authorList>
            <person name="Korhonen P.K."/>
            <person name="Edoardo P."/>
            <person name="Giuseppe L.R."/>
            <person name="Gasser R.B."/>
        </authorList>
    </citation>
    <scope>NUCLEOTIDE SEQUENCE [LARGE SCALE GENOMIC DNA]</scope>
    <source>
        <strain evidence="2">ISS417</strain>
    </source>
</reference>
<name>A0A0V0U973_9BILA</name>
<comment type="caution">
    <text evidence="2">The sequence shown here is derived from an EMBL/GenBank/DDBJ whole genome shotgun (WGS) entry which is preliminary data.</text>
</comment>
<gene>
    <name evidence="2" type="ORF">T05_10637</name>
</gene>
<sequence>MDRQIDPNGKLRKPDGKNKSLTNNVGQDALLCLACLNGVVRIDSKNAPDGPVAVQCLADSRR</sequence>
<accession>A0A0V0U973</accession>
<dbReference type="Proteomes" id="UP000055048">
    <property type="component" value="Unassembled WGS sequence"/>
</dbReference>